<reference evidence="6" key="1">
    <citation type="journal article" date="2019" name="Environ. Microbiol.">
        <title>Fungal ecological strategies reflected in gene transcription - a case study of two litter decomposers.</title>
        <authorList>
            <person name="Barbi F."/>
            <person name="Kohler A."/>
            <person name="Barry K."/>
            <person name="Baskaran P."/>
            <person name="Daum C."/>
            <person name="Fauchery L."/>
            <person name="Ihrmark K."/>
            <person name="Kuo A."/>
            <person name="LaButti K."/>
            <person name="Lipzen A."/>
            <person name="Morin E."/>
            <person name="Grigoriev I.V."/>
            <person name="Henrissat B."/>
            <person name="Lindahl B."/>
            <person name="Martin F."/>
        </authorList>
    </citation>
    <scope>NUCLEOTIDE SEQUENCE</scope>
    <source>
        <strain evidence="6">JB14</strain>
    </source>
</reference>
<evidence type="ECO:0000256" key="1">
    <source>
        <dbReference type="ARBA" id="ARBA00008838"/>
    </source>
</evidence>
<keyword evidence="7" id="KW-1185">Reference proteome</keyword>
<evidence type="ECO:0000313" key="7">
    <source>
        <dbReference type="Proteomes" id="UP000799118"/>
    </source>
</evidence>
<comment type="subcellular location">
    <subcellularLocation>
        <location evidence="5">Nucleus</location>
        <location evidence="5">Nucleolus</location>
    </subcellularLocation>
    <subcellularLocation>
        <location evidence="5">Nucleus</location>
        <location evidence="5">Nucleoplasm</location>
    </subcellularLocation>
</comment>
<dbReference type="AlphaFoldDB" id="A0A6A4GWL4"/>
<dbReference type="GO" id="GO:0008097">
    <property type="term" value="F:5S rRNA binding"/>
    <property type="evidence" value="ECO:0007669"/>
    <property type="project" value="TreeGrafter"/>
</dbReference>
<evidence type="ECO:0000256" key="5">
    <source>
        <dbReference type="PIRNR" id="PIRNR017302"/>
    </source>
</evidence>
<gene>
    <name evidence="6" type="ORF">BT96DRAFT_967907</name>
</gene>
<dbReference type="PANTHER" id="PTHR14211:SF7">
    <property type="entry name" value="RIBOSOME BIOGENESIS PROTEIN NOP53"/>
    <property type="match status" value="1"/>
</dbReference>
<sequence>MSKKSQPSRKGKKAWRKNVDLKDLEEGLEERREEERLFGGSLSQKPDDALFQIDTKADENLRSVLPKAKPAELTSLKILSERSAVPAVFSRTTSRKHHLSREEKDRLLRVAKRPRKGPFGAILDEPDGWSAASGGVTEAVKLSGHYDPWASSPPATSEPIPLAIANLPPSHPPSATTEISTNPRTLICLPAVPLPHAGTSYNPPVQAHTELLLRAHKEEESRLREDVRWKEAGQAIKDAVPGEPSLGAEGMAIDNPGENVEEAENAEEAALPPKKIPQRKTKAERRKALKVRAERRFLAERAAKRRQLSFLSELNARKLRRVERGPAQEEILQQRKNALQEKLKTGLAGQKLGKHRVPEGLVDVQLGDELSETLRGMKVEGNLFKDRFLNLQQRALIEPRLRVLPKKRRVRMVEYEKHAWKRFDREQERR</sequence>
<evidence type="ECO:0000256" key="2">
    <source>
        <dbReference type="ARBA" id="ARBA00018339"/>
    </source>
</evidence>
<dbReference type="GO" id="GO:0006364">
    <property type="term" value="P:rRNA processing"/>
    <property type="evidence" value="ECO:0007669"/>
    <property type="project" value="TreeGrafter"/>
</dbReference>
<dbReference type="OrthoDB" id="5072at2759"/>
<dbReference type="GO" id="GO:0005730">
    <property type="term" value="C:nucleolus"/>
    <property type="evidence" value="ECO:0007669"/>
    <property type="project" value="UniProtKB-SubCell"/>
</dbReference>
<dbReference type="Pfam" id="PF07767">
    <property type="entry name" value="Nop53"/>
    <property type="match status" value="1"/>
</dbReference>
<dbReference type="PANTHER" id="PTHR14211">
    <property type="entry name" value="GLIOMA SUPPRESSOR CANDIDATE REGION GENE 2"/>
    <property type="match status" value="1"/>
</dbReference>
<evidence type="ECO:0000256" key="4">
    <source>
        <dbReference type="ARBA" id="ARBA00023242"/>
    </source>
</evidence>
<dbReference type="PIRSF" id="PIRSF017302">
    <property type="entry name" value="Gltscr2"/>
    <property type="match status" value="1"/>
</dbReference>
<name>A0A6A4GWL4_9AGAR</name>
<evidence type="ECO:0000256" key="3">
    <source>
        <dbReference type="ARBA" id="ARBA00022517"/>
    </source>
</evidence>
<organism evidence="6 7">
    <name type="scientific">Gymnopus androsaceus JB14</name>
    <dbReference type="NCBI Taxonomy" id="1447944"/>
    <lineage>
        <taxon>Eukaryota</taxon>
        <taxon>Fungi</taxon>
        <taxon>Dikarya</taxon>
        <taxon>Basidiomycota</taxon>
        <taxon>Agaricomycotina</taxon>
        <taxon>Agaricomycetes</taxon>
        <taxon>Agaricomycetidae</taxon>
        <taxon>Agaricales</taxon>
        <taxon>Marasmiineae</taxon>
        <taxon>Omphalotaceae</taxon>
        <taxon>Gymnopus</taxon>
    </lineage>
</organism>
<keyword evidence="4 5" id="KW-0539">Nucleus</keyword>
<keyword evidence="3 5" id="KW-0690">Ribosome biogenesis</keyword>
<dbReference type="Proteomes" id="UP000799118">
    <property type="component" value="Unassembled WGS sequence"/>
</dbReference>
<proteinExistence type="inferred from homology"/>
<protein>
    <recommendedName>
        <fullName evidence="2 5">Ribosome biogenesis protein NOP53</fullName>
    </recommendedName>
</protein>
<dbReference type="EMBL" id="ML769684">
    <property type="protein sequence ID" value="KAE9389730.1"/>
    <property type="molecule type" value="Genomic_DNA"/>
</dbReference>
<dbReference type="GO" id="GO:0005654">
    <property type="term" value="C:nucleoplasm"/>
    <property type="evidence" value="ECO:0007669"/>
    <property type="project" value="UniProtKB-SubCell"/>
</dbReference>
<dbReference type="GO" id="GO:0000027">
    <property type="term" value="P:ribosomal large subunit assembly"/>
    <property type="evidence" value="ECO:0007669"/>
    <property type="project" value="UniProtKB-UniRule"/>
</dbReference>
<evidence type="ECO:0000313" key="6">
    <source>
        <dbReference type="EMBL" id="KAE9389730.1"/>
    </source>
</evidence>
<comment type="similarity">
    <text evidence="1 5">Belongs to the NOP53 family.</text>
</comment>
<accession>A0A6A4GWL4</accession>
<comment type="function">
    <text evidence="5">May play a role in ribosome biogenesis.</text>
</comment>
<dbReference type="InterPro" id="IPR011687">
    <property type="entry name" value="Nop53/GLTSCR2"/>
</dbReference>